<dbReference type="Pfam" id="PF11412">
    <property type="entry name" value="DsbD_N"/>
    <property type="match status" value="1"/>
</dbReference>
<reference evidence="2 3" key="1">
    <citation type="submission" date="2018-03" db="EMBL/GenBank/DDBJ databases">
        <title>Adhaeribacter sp. HMF7605 Genome sequencing and assembly.</title>
        <authorList>
            <person name="Kang H."/>
            <person name="Kang J."/>
            <person name="Cha I."/>
            <person name="Kim H."/>
            <person name="Joh K."/>
        </authorList>
    </citation>
    <scope>NUCLEOTIDE SEQUENCE [LARGE SCALE GENOMIC DNA]</scope>
    <source>
        <strain evidence="2 3">HMF7605</strain>
    </source>
</reference>
<sequence length="148" mass="16376">MKNLIVIISALFIGATTSGQILKPVTWSYAGKKTANKEGIIYMKAIIEPGWHIYSQQVAKGGPVKTGFTFNPSKAYKLVGSPQEPKPVTTFEKVFNMQVSYFSNSVIFQQKVQFTNSPVVVTGSIEYMACNDQKCLTPEEVDFSIPLK</sequence>
<name>A0A2T2Y8Y8_9BACT</name>
<evidence type="ECO:0000313" key="3">
    <source>
        <dbReference type="Proteomes" id="UP000240357"/>
    </source>
</evidence>
<feature type="domain" description="Thiol:disulfide interchange protein DsbD N-terminal" evidence="1">
    <location>
        <begin position="35"/>
        <end position="141"/>
    </location>
</feature>
<proteinExistence type="predicted"/>
<evidence type="ECO:0000313" key="2">
    <source>
        <dbReference type="EMBL" id="PSR51980.1"/>
    </source>
</evidence>
<keyword evidence="2" id="KW-0762">Sugar transport</keyword>
<gene>
    <name evidence="2" type="ORF">AHMF7605_29170</name>
</gene>
<keyword evidence="2" id="KW-0813">Transport</keyword>
<evidence type="ECO:0000259" key="1">
    <source>
        <dbReference type="Pfam" id="PF11412"/>
    </source>
</evidence>
<dbReference type="InterPro" id="IPR028250">
    <property type="entry name" value="DsbDN"/>
</dbReference>
<accession>A0A2T2Y8Y8</accession>
<dbReference type="InterPro" id="IPR036929">
    <property type="entry name" value="DsbDN_sf"/>
</dbReference>
<keyword evidence="3" id="KW-1185">Reference proteome</keyword>
<comment type="caution">
    <text evidence="2">The sequence shown here is derived from an EMBL/GenBank/DDBJ whole genome shotgun (WGS) entry which is preliminary data.</text>
</comment>
<dbReference type="Gene3D" id="2.60.40.1250">
    <property type="entry name" value="Thiol:disulfide interchange protein DsbD, N-terminal domain"/>
    <property type="match status" value="1"/>
</dbReference>
<dbReference type="Proteomes" id="UP000240357">
    <property type="component" value="Unassembled WGS sequence"/>
</dbReference>
<organism evidence="2 3">
    <name type="scientific">Adhaeribacter arboris</name>
    <dbReference type="NCBI Taxonomy" id="2072846"/>
    <lineage>
        <taxon>Bacteria</taxon>
        <taxon>Pseudomonadati</taxon>
        <taxon>Bacteroidota</taxon>
        <taxon>Cytophagia</taxon>
        <taxon>Cytophagales</taxon>
        <taxon>Hymenobacteraceae</taxon>
        <taxon>Adhaeribacter</taxon>
    </lineage>
</organism>
<dbReference type="RefSeq" id="WP_106933798.1">
    <property type="nucleotide sequence ID" value="NZ_PYFT01000002.1"/>
</dbReference>
<dbReference type="EMBL" id="PYFT01000002">
    <property type="protein sequence ID" value="PSR51980.1"/>
    <property type="molecule type" value="Genomic_DNA"/>
</dbReference>
<protein>
    <submittedName>
        <fullName evidence="2">Sugar transporter</fullName>
    </submittedName>
</protein>
<dbReference type="OrthoDB" id="767251at2"/>
<dbReference type="AlphaFoldDB" id="A0A2T2Y8Y8"/>